<gene>
    <name evidence="1" type="ORF">CZ674_05080</name>
</gene>
<evidence type="ECO:0000313" key="1">
    <source>
        <dbReference type="EMBL" id="SJM56649.1"/>
    </source>
</evidence>
<dbReference type="GO" id="GO:0016740">
    <property type="term" value="F:transferase activity"/>
    <property type="evidence" value="ECO:0007669"/>
    <property type="project" value="UniProtKB-KW"/>
</dbReference>
<evidence type="ECO:0000313" key="2">
    <source>
        <dbReference type="Proteomes" id="UP000195787"/>
    </source>
</evidence>
<dbReference type="RefSeq" id="WP_086991469.1">
    <property type="nucleotide sequence ID" value="NZ_FUHU01000026.1"/>
</dbReference>
<dbReference type="GeneID" id="303172582"/>
<sequence>MMQITTLELPDTADEQSHRGDFFRAAVELVARCNEAVYGAASPVLNSRFALTMRQGTSAEAVTTLVAADDGRVLGLADLFLPQTESTHTSDTMLFVDPSLDAARREDVCEQLVDASVEHAKGIGRTIVLGGGEAAADGEVMAETGFGGVSRSDPESAAWLRRGAALSQVYRSSWLRLDRLESLQSQLDAAAASAAGYRSLVWTGETPPRHRPDMRHLHERMSTDSPTGSLELEAQTWSDARLAEFERHKIGGGRTLLTAAAEHIESGELVGYTQMLIAEDGLARQHNLIVLQEHRGHRLGMLIKLAGLDQLIREAPHATAVTTMNAEENRHMLRVNEQVGFETVTHLAVFQLRLGS</sequence>
<dbReference type="InterPro" id="IPR016181">
    <property type="entry name" value="Acyl_CoA_acyltransferase"/>
</dbReference>
<name>A0A1R4FL86_9MICO</name>
<keyword evidence="1" id="KW-0808">Transferase</keyword>
<organism evidence="1 2">
    <name type="scientific">Agrococcus casei LMG 22410</name>
    <dbReference type="NCBI Taxonomy" id="1255656"/>
    <lineage>
        <taxon>Bacteria</taxon>
        <taxon>Bacillati</taxon>
        <taxon>Actinomycetota</taxon>
        <taxon>Actinomycetes</taxon>
        <taxon>Micrococcales</taxon>
        <taxon>Microbacteriaceae</taxon>
        <taxon>Agrococcus</taxon>
    </lineage>
</organism>
<dbReference type="SUPFAM" id="SSF55729">
    <property type="entry name" value="Acyl-CoA N-acyltransferases (Nat)"/>
    <property type="match status" value="1"/>
</dbReference>
<dbReference type="Proteomes" id="UP000195787">
    <property type="component" value="Unassembled WGS sequence"/>
</dbReference>
<dbReference type="Gene3D" id="3.40.630.30">
    <property type="match status" value="1"/>
</dbReference>
<dbReference type="EMBL" id="FUHU01000026">
    <property type="protein sequence ID" value="SJM56649.1"/>
    <property type="molecule type" value="Genomic_DNA"/>
</dbReference>
<dbReference type="OrthoDB" id="4119890at2"/>
<reference evidence="1 2" key="1">
    <citation type="submission" date="2017-02" db="EMBL/GenBank/DDBJ databases">
        <authorList>
            <person name="Peterson S.W."/>
        </authorList>
    </citation>
    <scope>NUCLEOTIDE SEQUENCE [LARGE SCALE GENOMIC DNA]</scope>
    <source>
        <strain evidence="1 2">LMG 22410</strain>
    </source>
</reference>
<dbReference type="AlphaFoldDB" id="A0A1R4FL86"/>
<protein>
    <submittedName>
        <fullName evidence="1">GCN5-related N-acetyltransferase</fullName>
    </submittedName>
</protein>
<proteinExistence type="predicted"/>
<accession>A0A1R4FL86</accession>
<keyword evidence="2" id="KW-1185">Reference proteome</keyword>